<dbReference type="EMBL" id="JACASE010000010">
    <property type="protein sequence ID" value="KAF6431728.1"/>
    <property type="molecule type" value="Genomic_DNA"/>
</dbReference>
<name>A0A7J8E8C6_ROUAE</name>
<organism evidence="1 2">
    <name type="scientific">Rousettus aegyptiacus</name>
    <name type="common">Egyptian fruit bat</name>
    <name type="synonym">Pteropus aegyptiacus</name>
    <dbReference type="NCBI Taxonomy" id="9407"/>
    <lineage>
        <taxon>Eukaryota</taxon>
        <taxon>Metazoa</taxon>
        <taxon>Chordata</taxon>
        <taxon>Craniata</taxon>
        <taxon>Vertebrata</taxon>
        <taxon>Euteleostomi</taxon>
        <taxon>Mammalia</taxon>
        <taxon>Eutheria</taxon>
        <taxon>Laurasiatheria</taxon>
        <taxon>Chiroptera</taxon>
        <taxon>Yinpterochiroptera</taxon>
        <taxon>Pteropodoidea</taxon>
        <taxon>Pteropodidae</taxon>
        <taxon>Rousettinae</taxon>
        <taxon>Rousettus</taxon>
    </lineage>
</organism>
<protein>
    <submittedName>
        <fullName evidence="1">Uncharacterized protein</fullName>
    </submittedName>
</protein>
<accession>A0A7J8E8C6</accession>
<evidence type="ECO:0000313" key="1">
    <source>
        <dbReference type="EMBL" id="KAF6431728.1"/>
    </source>
</evidence>
<gene>
    <name evidence="1" type="ORF">HJG63_008208</name>
</gene>
<sequence>MTSLKIIYCFGGHLLNCLMYRALGIKKKLGGDTCPKEGCDIDMTHKGHYYSVCRAVHGMERWESRRDVHSAPCRSHCSHPIDSWLACRHVQRHGGEHYIWSQKSLGREGGLEVRNNAYQKAWLGVCQQRVKPERSRLGSAK</sequence>
<proteinExistence type="predicted"/>
<keyword evidence="2" id="KW-1185">Reference proteome</keyword>
<reference evidence="1 2" key="1">
    <citation type="journal article" date="2020" name="Nature">
        <title>Six reference-quality genomes reveal evolution of bat adaptations.</title>
        <authorList>
            <person name="Jebb D."/>
            <person name="Huang Z."/>
            <person name="Pippel M."/>
            <person name="Hughes G.M."/>
            <person name="Lavrichenko K."/>
            <person name="Devanna P."/>
            <person name="Winkler S."/>
            <person name="Jermiin L.S."/>
            <person name="Skirmuntt E.C."/>
            <person name="Katzourakis A."/>
            <person name="Burkitt-Gray L."/>
            <person name="Ray D.A."/>
            <person name="Sullivan K.A.M."/>
            <person name="Roscito J.G."/>
            <person name="Kirilenko B.M."/>
            <person name="Davalos L.M."/>
            <person name="Corthals A.P."/>
            <person name="Power M.L."/>
            <person name="Jones G."/>
            <person name="Ransome R.D."/>
            <person name="Dechmann D.K.N."/>
            <person name="Locatelli A.G."/>
            <person name="Puechmaille S.J."/>
            <person name="Fedrigo O."/>
            <person name="Jarvis E.D."/>
            <person name="Hiller M."/>
            <person name="Vernes S.C."/>
            <person name="Myers E.W."/>
            <person name="Teeling E.C."/>
        </authorList>
    </citation>
    <scope>NUCLEOTIDE SEQUENCE [LARGE SCALE GENOMIC DNA]</scope>
    <source>
        <strain evidence="1">MRouAeg1</strain>
        <tissue evidence="1">Muscle</tissue>
    </source>
</reference>
<dbReference type="Proteomes" id="UP000593571">
    <property type="component" value="Unassembled WGS sequence"/>
</dbReference>
<evidence type="ECO:0000313" key="2">
    <source>
        <dbReference type="Proteomes" id="UP000593571"/>
    </source>
</evidence>
<dbReference type="AlphaFoldDB" id="A0A7J8E8C6"/>
<comment type="caution">
    <text evidence="1">The sequence shown here is derived from an EMBL/GenBank/DDBJ whole genome shotgun (WGS) entry which is preliminary data.</text>
</comment>